<dbReference type="EMBL" id="MHPP01000014">
    <property type="protein sequence ID" value="OGZ84711.1"/>
    <property type="molecule type" value="Genomic_DNA"/>
</dbReference>
<comment type="caution">
    <text evidence="2">The sequence shown here is derived from an EMBL/GenBank/DDBJ whole genome shotgun (WGS) entry which is preliminary data.</text>
</comment>
<keyword evidence="1" id="KW-1133">Transmembrane helix</keyword>
<keyword evidence="1" id="KW-0472">Membrane</keyword>
<evidence type="ECO:0000256" key="1">
    <source>
        <dbReference type="SAM" id="Phobius"/>
    </source>
</evidence>
<evidence type="ECO:0000313" key="3">
    <source>
        <dbReference type="Proteomes" id="UP000177751"/>
    </source>
</evidence>
<feature type="transmembrane region" description="Helical" evidence="1">
    <location>
        <begin position="31"/>
        <end position="49"/>
    </location>
</feature>
<protein>
    <submittedName>
        <fullName evidence="2">Uncharacterized protein</fullName>
    </submittedName>
</protein>
<gene>
    <name evidence="2" type="ORF">A2401_01540</name>
</gene>
<name>A0A1G2JDV8_9BACT</name>
<accession>A0A1G2JDV8</accession>
<dbReference type="STRING" id="1802229.A2401_01540"/>
<dbReference type="AlphaFoldDB" id="A0A1G2JDV8"/>
<keyword evidence="1" id="KW-0812">Transmembrane</keyword>
<evidence type="ECO:0000313" key="2">
    <source>
        <dbReference type="EMBL" id="OGZ84711.1"/>
    </source>
</evidence>
<sequence>MTTLALNYSRLQKNVKAKVESVALPTANWKAILFVALLGVFISLSFYAWQINSLTKGAYLINSYQNEIAKLTDDNKNLQASFAESSFLGHALAQVEGMSFEKTTSVKYIKIMDNFVATAR</sequence>
<organism evidence="2 3">
    <name type="scientific">Candidatus Staskawiczbacteria bacterium RIFOXYC1_FULL_38_18</name>
    <dbReference type="NCBI Taxonomy" id="1802229"/>
    <lineage>
        <taxon>Bacteria</taxon>
        <taxon>Candidatus Staskawicziibacteriota</taxon>
    </lineage>
</organism>
<dbReference type="Proteomes" id="UP000177751">
    <property type="component" value="Unassembled WGS sequence"/>
</dbReference>
<reference evidence="2 3" key="1">
    <citation type="journal article" date="2016" name="Nat. Commun.">
        <title>Thousands of microbial genomes shed light on interconnected biogeochemical processes in an aquifer system.</title>
        <authorList>
            <person name="Anantharaman K."/>
            <person name="Brown C.T."/>
            <person name="Hug L.A."/>
            <person name="Sharon I."/>
            <person name="Castelle C.J."/>
            <person name="Probst A.J."/>
            <person name="Thomas B.C."/>
            <person name="Singh A."/>
            <person name="Wilkins M.J."/>
            <person name="Karaoz U."/>
            <person name="Brodie E.L."/>
            <person name="Williams K.H."/>
            <person name="Hubbard S.S."/>
            <person name="Banfield J.F."/>
        </authorList>
    </citation>
    <scope>NUCLEOTIDE SEQUENCE [LARGE SCALE GENOMIC DNA]</scope>
</reference>
<proteinExistence type="predicted"/>